<dbReference type="Proteomes" id="UP000316778">
    <property type="component" value="Unassembled WGS sequence"/>
</dbReference>
<evidence type="ECO:0000313" key="2">
    <source>
        <dbReference type="Proteomes" id="UP000316778"/>
    </source>
</evidence>
<comment type="caution">
    <text evidence="1">The sequence shown here is derived from an EMBL/GenBank/DDBJ whole genome shotgun (WGS) entry which is preliminary data.</text>
</comment>
<proteinExistence type="predicted"/>
<gene>
    <name evidence="1" type="ORF">LX66_1869</name>
</gene>
<evidence type="ECO:0000313" key="1">
    <source>
        <dbReference type="EMBL" id="TWI87798.1"/>
    </source>
</evidence>
<dbReference type="RefSeq" id="WP_145712234.1">
    <property type="nucleotide sequence ID" value="NZ_BAAAFY010000001.1"/>
</dbReference>
<sequence length="160" mass="17699">MAFNFTGISIPSPETYTLKSNTTKKLHVIVECGWPEEDYDGVLPELILEDALIEAKDGVRVYLDPEKFHENHKGIVPLSLQTDIQIPVATLQFTPEGNTIWVHTPDGATALCIQCSGKIKVDKCLNSPFSHCDIQVQGNIDFCVSGDAKNALKQELKKKC</sequence>
<protein>
    <submittedName>
        <fullName evidence="1">Uncharacterized protein</fullName>
    </submittedName>
</protein>
<keyword evidence="2" id="KW-1185">Reference proteome</keyword>
<organism evidence="1 2">
    <name type="scientific">Chitinophaga japonensis</name>
    <name type="common">Flexibacter japonensis</name>
    <dbReference type="NCBI Taxonomy" id="104662"/>
    <lineage>
        <taxon>Bacteria</taxon>
        <taxon>Pseudomonadati</taxon>
        <taxon>Bacteroidota</taxon>
        <taxon>Chitinophagia</taxon>
        <taxon>Chitinophagales</taxon>
        <taxon>Chitinophagaceae</taxon>
        <taxon>Chitinophaga</taxon>
    </lineage>
</organism>
<reference evidence="1 2" key="1">
    <citation type="journal article" date="2013" name="Stand. Genomic Sci.">
        <title>Genomic Encyclopedia of Type Strains, Phase I: The one thousand microbial genomes (KMG-I) project.</title>
        <authorList>
            <person name="Kyrpides N.C."/>
            <person name="Woyke T."/>
            <person name="Eisen J.A."/>
            <person name="Garrity G."/>
            <person name="Lilburn T.G."/>
            <person name="Beck B.J."/>
            <person name="Whitman W.B."/>
            <person name="Hugenholtz P."/>
            <person name="Klenk H.P."/>
        </authorList>
    </citation>
    <scope>NUCLEOTIDE SEQUENCE [LARGE SCALE GENOMIC DNA]</scope>
    <source>
        <strain evidence="1 2">DSM 13484</strain>
    </source>
</reference>
<accession>A0A562T397</accession>
<dbReference type="EMBL" id="VLLG01000003">
    <property type="protein sequence ID" value="TWI87798.1"/>
    <property type="molecule type" value="Genomic_DNA"/>
</dbReference>
<name>A0A562T397_CHIJA</name>
<dbReference type="AlphaFoldDB" id="A0A562T397"/>